<evidence type="ECO:0008006" key="4">
    <source>
        <dbReference type="Google" id="ProtNLM"/>
    </source>
</evidence>
<dbReference type="AlphaFoldDB" id="A0A0H4PCM6"/>
<keyword evidence="3" id="KW-1185">Reference proteome</keyword>
<keyword evidence="1" id="KW-0812">Transmembrane</keyword>
<sequence>MFINKYLLLLLINIRFRKFIMNKYSIIFLKAVILLIGIGAFAILIWFPLTEGRATNLDLFNIYFDPFILYGYAVSILFFIALYKAFRLLGYIGQNNVFSSKAVNALKSIKNCAIAISALIVAAGIIIRISHNIEDDPAGFLAICIVTTFASIVIATTAAIFQKLLQNAIDMKSENDLTI</sequence>
<keyword evidence="1" id="KW-0472">Membrane</keyword>
<name>A0A0H4PCM6_9BACT</name>
<dbReference type="EMBL" id="CP012040">
    <property type="protein sequence ID" value="AKP50563.1"/>
    <property type="molecule type" value="Genomic_DNA"/>
</dbReference>
<evidence type="ECO:0000313" key="2">
    <source>
        <dbReference type="EMBL" id="AKP50563.1"/>
    </source>
</evidence>
<feature type="transmembrane region" description="Helical" evidence="1">
    <location>
        <begin position="67"/>
        <end position="90"/>
    </location>
</feature>
<dbReference type="InterPro" id="IPR021354">
    <property type="entry name" value="DUF2975"/>
</dbReference>
<evidence type="ECO:0000313" key="3">
    <source>
        <dbReference type="Proteomes" id="UP000036520"/>
    </source>
</evidence>
<accession>A0A0H4PCM6</accession>
<dbReference type="PATRIC" id="fig|320787.5.peg.1237"/>
<dbReference type="Proteomes" id="UP000036520">
    <property type="component" value="Chromosome"/>
</dbReference>
<feature type="transmembrane region" description="Helical" evidence="1">
    <location>
        <begin position="137"/>
        <end position="161"/>
    </location>
</feature>
<feature type="transmembrane region" description="Helical" evidence="1">
    <location>
        <begin position="24"/>
        <end position="47"/>
    </location>
</feature>
<reference evidence="2 3" key="1">
    <citation type="submission" date="2015-07" db="EMBL/GenBank/DDBJ databases">
        <authorList>
            <person name="Kim K.M."/>
        </authorList>
    </citation>
    <scope>NUCLEOTIDE SEQUENCE [LARGE SCALE GENOMIC DNA]</scope>
    <source>
        <strain evidence="2 3">KCTC 12363</strain>
    </source>
</reference>
<feature type="transmembrane region" description="Helical" evidence="1">
    <location>
        <begin position="111"/>
        <end position="131"/>
    </location>
</feature>
<evidence type="ECO:0000256" key="1">
    <source>
        <dbReference type="SAM" id="Phobius"/>
    </source>
</evidence>
<dbReference type="STRING" id="320787.CA2015_1114"/>
<gene>
    <name evidence="2" type="ORF">CA2015_1114</name>
</gene>
<proteinExistence type="predicted"/>
<organism evidence="2 3">
    <name type="scientific">Cyclobacterium amurskyense</name>
    <dbReference type="NCBI Taxonomy" id="320787"/>
    <lineage>
        <taxon>Bacteria</taxon>
        <taxon>Pseudomonadati</taxon>
        <taxon>Bacteroidota</taxon>
        <taxon>Cytophagia</taxon>
        <taxon>Cytophagales</taxon>
        <taxon>Cyclobacteriaceae</taxon>
        <taxon>Cyclobacterium</taxon>
    </lineage>
</organism>
<dbReference type="KEGG" id="camu:CA2015_1114"/>
<dbReference type="Pfam" id="PF11188">
    <property type="entry name" value="DUF2975"/>
    <property type="match status" value="1"/>
</dbReference>
<keyword evidence="1" id="KW-1133">Transmembrane helix</keyword>
<protein>
    <recommendedName>
        <fullName evidence="4">DUF2975 domain-containing protein</fullName>
    </recommendedName>
</protein>